<dbReference type="InterPro" id="IPR051906">
    <property type="entry name" value="TolC-like"/>
</dbReference>
<accession>A0A5I1FVR7</accession>
<comment type="caution">
    <text evidence="9">The sequence shown here is derived from an EMBL/GenBank/DDBJ whole genome shotgun (WGS) entry which is preliminary data.</text>
</comment>
<evidence type="ECO:0000313" key="9">
    <source>
        <dbReference type="EMBL" id="EBS6069300.1"/>
    </source>
</evidence>
<evidence type="ECO:0000256" key="6">
    <source>
        <dbReference type="ARBA" id="ARBA00023136"/>
    </source>
</evidence>
<organism evidence="9">
    <name type="scientific">Salmonella abony</name>
    <dbReference type="NCBI Taxonomy" id="29482"/>
    <lineage>
        <taxon>Bacteria</taxon>
        <taxon>Pseudomonadati</taxon>
        <taxon>Pseudomonadota</taxon>
        <taxon>Gammaproteobacteria</taxon>
        <taxon>Enterobacterales</taxon>
        <taxon>Enterobacteriaceae</taxon>
        <taxon>Salmonella</taxon>
    </lineage>
</organism>
<dbReference type="Gene3D" id="1.20.1600.10">
    <property type="entry name" value="Outer membrane efflux proteins (OEP)"/>
    <property type="match status" value="1"/>
</dbReference>
<dbReference type="GO" id="GO:0009279">
    <property type="term" value="C:cell outer membrane"/>
    <property type="evidence" value="ECO:0007669"/>
    <property type="project" value="UniProtKB-SubCell"/>
</dbReference>
<feature type="chain" id="PRO_5030125633" evidence="8">
    <location>
        <begin position="24"/>
        <end position="415"/>
    </location>
</feature>
<evidence type="ECO:0000256" key="2">
    <source>
        <dbReference type="ARBA" id="ARBA00007613"/>
    </source>
</evidence>
<keyword evidence="6" id="KW-0472">Membrane</keyword>
<dbReference type="SUPFAM" id="SSF56954">
    <property type="entry name" value="Outer membrane efflux proteins (OEP)"/>
    <property type="match status" value="1"/>
</dbReference>
<dbReference type="EMBL" id="AAGWAL010000070">
    <property type="protein sequence ID" value="EBS6069300.1"/>
    <property type="molecule type" value="Genomic_DNA"/>
</dbReference>
<dbReference type="GO" id="GO:0015562">
    <property type="term" value="F:efflux transmembrane transporter activity"/>
    <property type="evidence" value="ECO:0007669"/>
    <property type="project" value="InterPro"/>
</dbReference>
<proteinExistence type="inferred from homology"/>
<keyword evidence="5" id="KW-0812">Transmembrane</keyword>
<name>A0A5I1FVR7_SALAB</name>
<feature type="signal peptide" evidence="8">
    <location>
        <begin position="1"/>
        <end position="23"/>
    </location>
</feature>
<reference evidence="9" key="1">
    <citation type="submission" date="2018-07" db="EMBL/GenBank/DDBJ databases">
        <authorList>
            <person name="Ashton P.M."/>
            <person name="Dallman T."/>
            <person name="Nair S."/>
            <person name="De Pinna E."/>
            <person name="Peters T."/>
            <person name="Grant K."/>
        </authorList>
    </citation>
    <scope>NUCLEOTIDE SEQUENCE</scope>
    <source>
        <strain evidence="9">506860</strain>
    </source>
</reference>
<dbReference type="InterPro" id="IPR003423">
    <property type="entry name" value="OMP_efflux"/>
</dbReference>
<keyword evidence="8" id="KW-0732">Signal</keyword>
<evidence type="ECO:0000256" key="4">
    <source>
        <dbReference type="ARBA" id="ARBA00022452"/>
    </source>
</evidence>
<keyword evidence="3" id="KW-0813">Transport</keyword>
<protein>
    <submittedName>
        <fullName evidence="9">TolC family protein</fullName>
    </submittedName>
</protein>
<dbReference type="GO" id="GO:0015288">
    <property type="term" value="F:porin activity"/>
    <property type="evidence" value="ECO:0007669"/>
    <property type="project" value="TreeGrafter"/>
</dbReference>
<gene>
    <name evidence="9" type="ORF">DVF10_25180</name>
</gene>
<dbReference type="AlphaFoldDB" id="A0A5I1FVR7"/>
<evidence type="ECO:0000256" key="3">
    <source>
        <dbReference type="ARBA" id="ARBA00022448"/>
    </source>
</evidence>
<dbReference type="GO" id="GO:1990281">
    <property type="term" value="C:efflux pump complex"/>
    <property type="evidence" value="ECO:0007669"/>
    <property type="project" value="TreeGrafter"/>
</dbReference>
<dbReference type="PANTHER" id="PTHR30026:SF20">
    <property type="entry name" value="OUTER MEMBRANE PROTEIN TOLC"/>
    <property type="match status" value="1"/>
</dbReference>
<comment type="subcellular location">
    <subcellularLocation>
        <location evidence="1">Cell outer membrane</location>
    </subcellularLocation>
</comment>
<keyword evidence="7" id="KW-0998">Cell outer membrane</keyword>
<keyword evidence="4" id="KW-1134">Transmembrane beta strand</keyword>
<evidence type="ECO:0000256" key="8">
    <source>
        <dbReference type="SAM" id="SignalP"/>
    </source>
</evidence>
<dbReference type="PANTHER" id="PTHR30026">
    <property type="entry name" value="OUTER MEMBRANE PROTEIN TOLC"/>
    <property type="match status" value="1"/>
</dbReference>
<evidence type="ECO:0000256" key="7">
    <source>
        <dbReference type="ARBA" id="ARBA00023237"/>
    </source>
</evidence>
<evidence type="ECO:0000256" key="5">
    <source>
        <dbReference type="ARBA" id="ARBA00022692"/>
    </source>
</evidence>
<evidence type="ECO:0000256" key="1">
    <source>
        <dbReference type="ARBA" id="ARBA00004442"/>
    </source>
</evidence>
<comment type="similarity">
    <text evidence="2">Belongs to the outer membrane factor (OMF) (TC 1.B.17) family.</text>
</comment>
<sequence length="415" mass="47933">MFFFKTTMISAILLILANTNSYANILKDILKNSLHKTPELIEAQANVDAANSRVKQAKAQHLPILGITGNKLLSQSHRDYWDYNNEKFIPGLKGEINIYSFGLIESEVERNEKEKLYNQFKYKEIEENIAYTIFNLYLKGLKAKESIQVKNKSLITHNKIINGLNIISDNDNGRISEYVQAEARKILVEQEINSYERELMITLSTLSKYTGLYIKENDISNPFIRMSINDLFKIFTSQDDTSNPAYLSSQAELESKQKSIDVERKKQLPKINLTGSITKNDREISIGITWDLLNFSSAYSIDEKVSQLAAARQRKDRIIRDIHEATRLAKINIRKNIEKLKILDSQIKASEKVVRFYQLQFNIARRSLLDVLNAEKELSDIQLLYVTTSYDLRNAMLDYMYSQGTISSWVFSEKY</sequence>
<dbReference type="Pfam" id="PF02321">
    <property type="entry name" value="OEP"/>
    <property type="match status" value="2"/>
</dbReference>